<evidence type="ECO:0000313" key="3">
    <source>
        <dbReference type="Proteomes" id="UP000271162"/>
    </source>
</evidence>
<dbReference type="PANTHER" id="PTHR23021">
    <property type="entry name" value="SERPENTINE RECEPTOR, CLASS T"/>
    <property type="match status" value="1"/>
</dbReference>
<gene>
    <name evidence="2" type="ORF">NBR_LOCUS10120</name>
</gene>
<dbReference type="AlphaFoldDB" id="A0A158QZH3"/>
<dbReference type="PANTHER" id="PTHR23021:SF88">
    <property type="entry name" value="SERPENTINE RECEPTOR, CLASS T"/>
    <property type="match status" value="1"/>
</dbReference>
<keyword evidence="1" id="KW-0812">Transmembrane</keyword>
<dbReference type="InterPro" id="IPR019425">
    <property type="entry name" value="7TM_GPCR_serpentine_rcpt_Srt"/>
</dbReference>
<sequence length="183" mass="21663">MSGNERPLFSVNPDREAILIGIIYISLSGFMIPFYLIFNWVMWTDKDLKRVMMYRLMNQINLIDFGQLICHFISGFFPIFPEITRRSPFFSSFIGSTVNSLWQAMFPYIAVLSVSRILIIRKRMNPDRLNKELKIVLVIGWVFSITVWLWSWFGMAFVFGRIGWEYDATKWSSMPLKVTSYYF</sequence>
<dbReference type="Gene3D" id="1.20.1070.10">
    <property type="entry name" value="Rhodopsin 7-helix transmembrane proteins"/>
    <property type="match status" value="1"/>
</dbReference>
<keyword evidence="1" id="KW-0472">Membrane</keyword>
<dbReference type="SUPFAM" id="SSF81321">
    <property type="entry name" value="Family A G protein-coupled receptor-like"/>
    <property type="match status" value="1"/>
</dbReference>
<proteinExistence type="predicted"/>
<dbReference type="Pfam" id="PF10321">
    <property type="entry name" value="7TM_GPCR_Srt"/>
    <property type="match status" value="1"/>
</dbReference>
<dbReference type="OMA" id="LICHFIS"/>
<protein>
    <submittedName>
        <fullName evidence="4">G protein-coupled receptor</fullName>
    </submittedName>
</protein>
<reference evidence="2 3" key="2">
    <citation type="submission" date="2018-11" db="EMBL/GenBank/DDBJ databases">
        <authorList>
            <consortium name="Pathogen Informatics"/>
        </authorList>
    </citation>
    <scope>NUCLEOTIDE SEQUENCE [LARGE SCALE GENOMIC DNA]</scope>
</reference>
<evidence type="ECO:0000313" key="4">
    <source>
        <dbReference type="WBParaSite" id="NBR_0001011901-mRNA-1"/>
    </source>
</evidence>
<dbReference type="EMBL" id="UYSL01020257">
    <property type="protein sequence ID" value="VDL73709.1"/>
    <property type="molecule type" value="Genomic_DNA"/>
</dbReference>
<dbReference type="WBParaSite" id="NBR_0001011901-mRNA-1">
    <property type="protein sequence ID" value="NBR_0001011901-mRNA-1"/>
    <property type="gene ID" value="NBR_0001011901"/>
</dbReference>
<keyword evidence="3" id="KW-1185">Reference proteome</keyword>
<organism evidence="4">
    <name type="scientific">Nippostrongylus brasiliensis</name>
    <name type="common">Rat hookworm</name>
    <dbReference type="NCBI Taxonomy" id="27835"/>
    <lineage>
        <taxon>Eukaryota</taxon>
        <taxon>Metazoa</taxon>
        <taxon>Ecdysozoa</taxon>
        <taxon>Nematoda</taxon>
        <taxon>Chromadorea</taxon>
        <taxon>Rhabditida</taxon>
        <taxon>Rhabditina</taxon>
        <taxon>Rhabditomorpha</taxon>
        <taxon>Strongyloidea</taxon>
        <taxon>Heligmosomidae</taxon>
        <taxon>Nippostrongylus</taxon>
    </lineage>
</organism>
<dbReference type="Proteomes" id="UP000271162">
    <property type="component" value="Unassembled WGS sequence"/>
</dbReference>
<feature type="transmembrane region" description="Helical" evidence="1">
    <location>
        <begin position="100"/>
        <end position="121"/>
    </location>
</feature>
<feature type="transmembrane region" description="Helical" evidence="1">
    <location>
        <begin position="62"/>
        <end position="80"/>
    </location>
</feature>
<feature type="transmembrane region" description="Helical" evidence="1">
    <location>
        <begin position="17"/>
        <end position="41"/>
    </location>
</feature>
<feature type="transmembrane region" description="Helical" evidence="1">
    <location>
        <begin position="133"/>
        <end position="153"/>
    </location>
</feature>
<evidence type="ECO:0000256" key="1">
    <source>
        <dbReference type="SAM" id="Phobius"/>
    </source>
</evidence>
<keyword evidence="1" id="KW-1133">Transmembrane helix</keyword>
<accession>A0A158QZH3</accession>
<evidence type="ECO:0000313" key="2">
    <source>
        <dbReference type="EMBL" id="VDL73709.1"/>
    </source>
</evidence>
<name>A0A158QZH3_NIPBR</name>
<reference evidence="4" key="1">
    <citation type="submission" date="2016-04" db="UniProtKB">
        <authorList>
            <consortium name="WormBaseParasite"/>
        </authorList>
    </citation>
    <scope>IDENTIFICATION</scope>
</reference>